<dbReference type="Proteomes" id="UP000887229">
    <property type="component" value="Unassembled WGS sequence"/>
</dbReference>
<name>A0A9P8CM82_9HYPO</name>
<accession>A0A9P8CM82</accession>
<protein>
    <submittedName>
        <fullName evidence="3">Uncharacterized protein</fullName>
    </submittedName>
</protein>
<dbReference type="GeneID" id="70289251"/>
<sequence>MFLYPNASGITSQSSKTQAGQRPRAAVSEESDIFLHVPESHHAAEQLGFIPSSITAAVGSGMDILSQGRFESRPAAWMQSARPLIKDSQWSLSCRTSRRYIVEISWGYCRSGRSPVELRTWTATNAGLWRHCPQSQAVADSRSVNEGLENWKREIREGLGDYCFRGSLVPVQGLVVVVPTALLLLLAQ</sequence>
<feature type="compositionally biased region" description="Polar residues" evidence="1">
    <location>
        <begin position="8"/>
        <end position="20"/>
    </location>
</feature>
<gene>
    <name evidence="3" type="ORF">F5Z01DRAFT_235052</name>
</gene>
<dbReference type="AlphaFoldDB" id="A0A9P8CM82"/>
<proteinExistence type="predicted"/>
<feature type="region of interest" description="Disordered" evidence="1">
    <location>
        <begin position="1"/>
        <end position="23"/>
    </location>
</feature>
<evidence type="ECO:0000313" key="4">
    <source>
        <dbReference type="Proteomes" id="UP000887229"/>
    </source>
</evidence>
<organism evidence="3 4">
    <name type="scientific">Emericellopsis atlantica</name>
    <dbReference type="NCBI Taxonomy" id="2614577"/>
    <lineage>
        <taxon>Eukaryota</taxon>
        <taxon>Fungi</taxon>
        <taxon>Dikarya</taxon>
        <taxon>Ascomycota</taxon>
        <taxon>Pezizomycotina</taxon>
        <taxon>Sordariomycetes</taxon>
        <taxon>Hypocreomycetidae</taxon>
        <taxon>Hypocreales</taxon>
        <taxon>Bionectriaceae</taxon>
        <taxon>Emericellopsis</taxon>
    </lineage>
</organism>
<evidence type="ECO:0000313" key="3">
    <source>
        <dbReference type="EMBL" id="KAG9252178.1"/>
    </source>
</evidence>
<dbReference type="RefSeq" id="XP_046116102.1">
    <property type="nucleotide sequence ID" value="XM_046258348.1"/>
</dbReference>
<comment type="caution">
    <text evidence="3">The sequence shown here is derived from an EMBL/GenBank/DDBJ whole genome shotgun (WGS) entry which is preliminary data.</text>
</comment>
<keyword evidence="2" id="KW-0472">Membrane</keyword>
<dbReference type="EMBL" id="MU251263">
    <property type="protein sequence ID" value="KAG9252178.1"/>
    <property type="molecule type" value="Genomic_DNA"/>
</dbReference>
<keyword evidence="2" id="KW-0812">Transmembrane</keyword>
<evidence type="ECO:0000256" key="1">
    <source>
        <dbReference type="SAM" id="MobiDB-lite"/>
    </source>
</evidence>
<feature type="transmembrane region" description="Helical" evidence="2">
    <location>
        <begin position="162"/>
        <end position="187"/>
    </location>
</feature>
<evidence type="ECO:0000256" key="2">
    <source>
        <dbReference type="SAM" id="Phobius"/>
    </source>
</evidence>
<reference evidence="3" key="1">
    <citation type="journal article" date="2021" name="IMA Fungus">
        <title>Genomic characterization of three marine fungi, including Emericellopsis atlantica sp. nov. with signatures of a generalist lifestyle and marine biomass degradation.</title>
        <authorList>
            <person name="Hagestad O.C."/>
            <person name="Hou L."/>
            <person name="Andersen J.H."/>
            <person name="Hansen E.H."/>
            <person name="Altermark B."/>
            <person name="Li C."/>
            <person name="Kuhnert E."/>
            <person name="Cox R.J."/>
            <person name="Crous P.W."/>
            <person name="Spatafora J.W."/>
            <person name="Lail K."/>
            <person name="Amirebrahimi M."/>
            <person name="Lipzen A."/>
            <person name="Pangilinan J."/>
            <person name="Andreopoulos W."/>
            <person name="Hayes R.D."/>
            <person name="Ng V."/>
            <person name="Grigoriev I.V."/>
            <person name="Jackson S.A."/>
            <person name="Sutton T.D.S."/>
            <person name="Dobson A.D.W."/>
            <person name="Rama T."/>
        </authorList>
    </citation>
    <scope>NUCLEOTIDE SEQUENCE</scope>
    <source>
        <strain evidence="3">TS7</strain>
    </source>
</reference>
<keyword evidence="2" id="KW-1133">Transmembrane helix</keyword>
<keyword evidence="4" id="KW-1185">Reference proteome</keyword>